<name>A0A840V6J0_9BACT</name>
<keyword evidence="1" id="KW-0732">Signal</keyword>
<sequence>MKHRFFIRLVLLVLSILHLPAVGQEVAFRAICISYQEGIRSVYCASGKGGNQEVALYTGSIGEVHQAVFENGVASFYVEDSSVAGGKRVVAAGKLASGSRQFFLVVPNEDKEMPYKILCMADDVRSFPMGGVRYVNLTPYPSRLTLAGAVLPAVKPGGMQTYPKVVKVNDWNMYQAVIELQAPNGKWASISSPGWKALETKRDLVVVTIDGRSKQPKIYNFKDLPPWLEPVDPGEPE</sequence>
<organism evidence="2 3">
    <name type="scientific">Haloferula luteola</name>
    <dbReference type="NCBI Taxonomy" id="595692"/>
    <lineage>
        <taxon>Bacteria</taxon>
        <taxon>Pseudomonadati</taxon>
        <taxon>Verrucomicrobiota</taxon>
        <taxon>Verrucomicrobiia</taxon>
        <taxon>Verrucomicrobiales</taxon>
        <taxon>Verrucomicrobiaceae</taxon>
        <taxon>Haloferula</taxon>
    </lineage>
</organism>
<dbReference type="EMBL" id="JACHFD010000002">
    <property type="protein sequence ID" value="MBB5350388.1"/>
    <property type="molecule type" value="Genomic_DNA"/>
</dbReference>
<evidence type="ECO:0000256" key="1">
    <source>
        <dbReference type="SAM" id="SignalP"/>
    </source>
</evidence>
<protein>
    <recommendedName>
        <fullName evidence="4">DUF4397 domain-containing protein</fullName>
    </recommendedName>
</protein>
<reference evidence="2 3" key="1">
    <citation type="submission" date="2020-08" db="EMBL/GenBank/DDBJ databases">
        <title>Genomic Encyclopedia of Type Strains, Phase IV (KMG-IV): sequencing the most valuable type-strain genomes for metagenomic binning, comparative biology and taxonomic classification.</title>
        <authorList>
            <person name="Goeker M."/>
        </authorList>
    </citation>
    <scope>NUCLEOTIDE SEQUENCE [LARGE SCALE GENOMIC DNA]</scope>
    <source>
        <strain evidence="2 3">YC6886</strain>
    </source>
</reference>
<accession>A0A840V6J0</accession>
<evidence type="ECO:0000313" key="3">
    <source>
        <dbReference type="Proteomes" id="UP000557717"/>
    </source>
</evidence>
<comment type="caution">
    <text evidence="2">The sequence shown here is derived from an EMBL/GenBank/DDBJ whole genome shotgun (WGS) entry which is preliminary data.</text>
</comment>
<evidence type="ECO:0000313" key="2">
    <source>
        <dbReference type="EMBL" id="MBB5350388.1"/>
    </source>
</evidence>
<feature type="signal peptide" evidence="1">
    <location>
        <begin position="1"/>
        <end position="23"/>
    </location>
</feature>
<evidence type="ECO:0008006" key="4">
    <source>
        <dbReference type="Google" id="ProtNLM"/>
    </source>
</evidence>
<dbReference type="Proteomes" id="UP000557717">
    <property type="component" value="Unassembled WGS sequence"/>
</dbReference>
<gene>
    <name evidence="2" type="ORF">HNR46_000612</name>
</gene>
<keyword evidence="3" id="KW-1185">Reference proteome</keyword>
<dbReference type="AlphaFoldDB" id="A0A840V6J0"/>
<dbReference type="RefSeq" id="WP_184015636.1">
    <property type="nucleotide sequence ID" value="NZ_JACHFD010000002.1"/>
</dbReference>
<feature type="chain" id="PRO_5032383666" description="DUF4397 domain-containing protein" evidence="1">
    <location>
        <begin position="24"/>
        <end position="237"/>
    </location>
</feature>
<proteinExistence type="predicted"/>